<gene>
    <name evidence="6" type="primary">wecF</name>
</gene>
<dbReference type="InterPro" id="IPR009993">
    <property type="entry name" value="WecF"/>
</dbReference>
<keyword evidence="1" id="KW-1003">Cell membrane</keyword>
<evidence type="ECO:0000256" key="5">
    <source>
        <dbReference type="ARBA" id="ARBA00023136"/>
    </source>
</evidence>
<organism evidence="6">
    <name type="scientific">Vibrio parahaemolyticus</name>
    <dbReference type="NCBI Taxonomy" id="670"/>
    <lineage>
        <taxon>Bacteria</taxon>
        <taxon>Pseudomonadati</taxon>
        <taxon>Pseudomonadota</taxon>
        <taxon>Gammaproteobacteria</taxon>
        <taxon>Vibrionales</taxon>
        <taxon>Vibrionaceae</taxon>
        <taxon>Vibrio</taxon>
    </lineage>
</organism>
<dbReference type="GO" id="GO:0009246">
    <property type="term" value="P:enterobacterial common antigen biosynthetic process"/>
    <property type="evidence" value="ECO:0007669"/>
    <property type="project" value="InterPro"/>
</dbReference>
<sequence length="360" mass="42183">MNDRKCCKNILHVGVADKFIPAFIEFNEQECRSEKLDHHYFFYHGCALEKVREIPGVRYTNKGILKHILGYFRIIPSLAKADKIIMHGMFDLGLVVLMLVLPVDYQKVTWAIWGGDLYDLFKTDKSRFRKMCDWIKRLLIKRIGFVTTTIPGDYQLLKEHMKLKAKYVENIMYPSHFFREYVNDKKIDAVCDKKTVVQIGNSCDPRNNHIDAIERIPTTLTKPILLTLPMSYGNMDYRAHVFSYLEKKTKITFNILKKYLTFEEYNAYLSTVDVAIFNHDRQQAVGNIIALISLGKKVYIRSDVTTYTYLMKNNIIVFDAYDLSDVSVPLTELERNNNISNVRKLFNKECLKESWFNVYL</sequence>
<dbReference type="Pfam" id="PF07429">
    <property type="entry name" value="Glyco_transf_56"/>
    <property type="match status" value="1"/>
</dbReference>
<keyword evidence="4 6" id="KW-0808">Transferase</keyword>
<keyword evidence="5" id="KW-0472">Membrane</keyword>
<keyword evidence="2" id="KW-0997">Cell inner membrane</keyword>
<evidence type="ECO:0000256" key="2">
    <source>
        <dbReference type="ARBA" id="ARBA00022519"/>
    </source>
</evidence>
<evidence type="ECO:0000256" key="1">
    <source>
        <dbReference type="ARBA" id="ARBA00022475"/>
    </source>
</evidence>
<dbReference type="GO" id="GO:0008417">
    <property type="term" value="F:fucosyltransferase activity"/>
    <property type="evidence" value="ECO:0007669"/>
    <property type="project" value="InterPro"/>
</dbReference>
<dbReference type="AlphaFoldDB" id="A0A5P4S842"/>
<dbReference type="EMBL" id="MK482087">
    <property type="protein sequence ID" value="QFC18153.1"/>
    <property type="molecule type" value="Genomic_DNA"/>
</dbReference>
<evidence type="ECO:0000256" key="4">
    <source>
        <dbReference type="ARBA" id="ARBA00022679"/>
    </source>
</evidence>
<dbReference type="RefSeq" id="WP_025625349.1">
    <property type="nucleotide sequence ID" value="NZ_CANUIE010000016.1"/>
</dbReference>
<keyword evidence="3 6" id="KW-0328">Glycosyltransferase</keyword>
<protein>
    <submittedName>
        <fullName evidence="6">4-alpha-L-fucosyltransferase</fullName>
    </submittedName>
</protein>
<name>A0A5P4S842_VIBPH</name>
<evidence type="ECO:0000256" key="3">
    <source>
        <dbReference type="ARBA" id="ARBA00022676"/>
    </source>
</evidence>
<proteinExistence type="predicted"/>
<accession>A0A5P4S842</accession>
<reference evidence="6" key="1">
    <citation type="journal article" date="2019" name="Int. J. Food Microbiol.">
        <title>Developing a novel molecular serotyping system based on capsular polysaccharide synthesis gene clusters of Vibrio parahaemolyticus.</title>
        <authorList>
            <person name="Pang Y."/>
            <person name="Guo X."/>
            <person name="Tian X."/>
            <person name="Liu F."/>
            <person name="Wang L."/>
            <person name="Wu J."/>
            <person name="Zhang S."/>
            <person name="Li S."/>
            <person name="Liu B."/>
        </authorList>
    </citation>
    <scope>NUCLEOTIDE SEQUENCE</scope>
    <source>
        <strain evidence="6">G3586</strain>
    </source>
</reference>
<evidence type="ECO:0000313" key="6">
    <source>
        <dbReference type="EMBL" id="QFC18153.1"/>
    </source>
</evidence>